<evidence type="ECO:0000313" key="2">
    <source>
        <dbReference type="Proteomes" id="UP000050640"/>
    </source>
</evidence>
<dbReference type="AlphaFoldDB" id="A0A0R3RLT9"/>
<keyword evidence="1" id="KW-0732">Signal</keyword>
<accession>A0A0R3RLT9</accession>
<name>A0A0R3RLT9_9BILA</name>
<sequence length="100" mass="11686">MCKIYFSECLVIVFWNLISSARNFESETGIHIPFIRTHFKLIDNSFCVEAKIITDMRKRWYFKLFSCTFRRSVHFCPACGNVINQRCLTTAMDSLTPSST</sequence>
<feature type="signal peptide" evidence="1">
    <location>
        <begin position="1"/>
        <end position="21"/>
    </location>
</feature>
<evidence type="ECO:0000256" key="1">
    <source>
        <dbReference type="SAM" id="SignalP"/>
    </source>
</evidence>
<dbReference type="Proteomes" id="UP000050640">
    <property type="component" value="Unplaced"/>
</dbReference>
<organism evidence="2 3">
    <name type="scientific">Elaeophora elaphi</name>
    <dbReference type="NCBI Taxonomy" id="1147741"/>
    <lineage>
        <taxon>Eukaryota</taxon>
        <taxon>Metazoa</taxon>
        <taxon>Ecdysozoa</taxon>
        <taxon>Nematoda</taxon>
        <taxon>Chromadorea</taxon>
        <taxon>Rhabditida</taxon>
        <taxon>Spirurina</taxon>
        <taxon>Spiruromorpha</taxon>
        <taxon>Filarioidea</taxon>
        <taxon>Onchocercidae</taxon>
        <taxon>Elaeophora</taxon>
    </lineage>
</organism>
<proteinExistence type="predicted"/>
<protein>
    <submittedName>
        <fullName evidence="3">Secreted protein</fullName>
    </submittedName>
</protein>
<feature type="chain" id="PRO_5006447615" evidence="1">
    <location>
        <begin position="22"/>
        <end position="100"/>
    </location>
</feature>
<reference evidence="3" key="1">
    <citation type="submission" date="2017-02" db="UniProtKB">
        <authorList>
            <consortium name="WormBaseParasite"/>
        </authorList>
    </citation>
    <scope>IDENTIFICATION</scope>
</reference>
<dbReference type="WBParaSite" id="EEL_0000244801-mRNA-1">
    <property type="protein sequence ID" value="EEL_0000244801-mRNA-1"/>
    <property type="gene ID" value="EEL_0000244801"/>
</dbReference>
<keyword evidence="2" id="KW-1185">Reference proteome</keyword>
<evidence type="ECO:0000313" key="3">
    <source>
        <dbReference type="WBParaSite" id="EEL_0000244801-mRNA-1"/>
    </source>
</evidence>